<keyword evidence="8" id="KW-1185">Reference proteome</keyword>
<evidence type="ECO:0000259" key="6">
    <source>
        <dbReference type="PROSITE" id="PS51935"/>
    </source>
</evidence>
<dbReference type="Gene3D" id="3.90.1720.10">
    <property type="entry name" value="endopeptidase domain like (from Nostoc punctiforme)"/>
    <property type="match status" value="1"/>
</dbReference>
<dbReference type="GO" id="GO:0006508">
    <property type="term" value="P:proteolysis"/>
    <property type="evidence" value="ECO:0007669"/>
    <property type="project" value="UniProtKB-KW"/>
</dbReference>
<evidence type="ECO:0000256" key="5">
    <source>
        <dbReference type="SAM" id="Coils"/>
    </source>
</evidence>
<comment type="caution">
    <text evidence="7">The sequence shown here is derived from an EMBL/GenBank/DDBJ whole genome shotgun (WGS) entry which is preliminary data.</text>
</comment>
<dbReference type="PANTHER" id="PTHR47053:SF1">
    <property type="entry name" value="MUREIN DD-ENDOPEPTIDASE MEPH-RELATED"/>
    <property type="match status" value="1"/>
</dbReference>
<dbReference type="EMBL" id="SLWS01000002">
    <property type="protein sequence ID" value="TCO62381.1"/>
    <property type="molecule type" value="Genomic_DNA"/>
</dbReference>
<organism evidence="7 8">
    <name type="scientific">Actinocrispum wychmicini</name>
    <dbReference type="NCBI Taxonomy" id="1213861"/>
    <lineage>
        <taxon>Bacteria</taxon>
        <taxon>Bacillati</taxon>
        <taxon>Actinomycetota</taxon>
        <taxon>Actinomycetes</taxon>
        <taxon>Pseudonocardiales</taxon>
        <taxon>Pseudonocardiaceae</taxon>
        <taxon>Actinocrispum</taxon>
    </lineage>
</organism>
<dbReference type="AlphaFoldDB" id="A0A4R2JQ84"/>
<dbReference type="InterPro" id="IPR051202">
    <property type="entry name" value="Peptidase_C40"/>
</dbReference>
<dbReference type="Pfam" id="PF00877">
    <property type="entry name" value="NLPC_P60"/>
    <property type="match status" value="1"/>
</dbReference>
<dbReference type="PROSITE" id="PS51935">
    <property type="entry name" value="NLPC_P60"/>
    <property type="match status" value="1"/>
</dbReference>
<feature type="coiled-coil region" evidence="5">
    <location>
        <begin position="174"/>
        <end position="205"/>
    </location>
</feature>
<evidence type="ECO:0000256" key="4">
    <source>
        <dbReference type="ARBA" id="ARBA00022807"/>
    </source>
</evidence>
<keyword evidence="2" id="KW-0645">Protease</keyword>
<feature type="coiled-coil region" evidence="5">
    <location>
        <begin position="48"/>
        <end position="96"/>
    </location>
</feature>
<dbReference type="GO" id="GO:0008234">
    <property type="term" value="F:cysteine-type peptidase activity"/>
    <property type="evidence" value="ECO:0007669"/>
    <property type="project" value="UniProtKB-KW"/>
</dbReference>
<proteinExistence type="inferred from homology"/>
<dbReference type="InterPro" id="IPR000064">
    <property type="entry name" value="NLP_P60_dom"/>
</dbReference>
<evidence type="ECO:0000313" key="7">
    <source>
        <dbReference type="EMBL" id="TCO62381.1"/>
    </source>
</evidence>
<sequence length="351" mass="37314">MREGDVRDVKSQRVRRTLVFAAAIAVAFVGVAPVSVAQPAESDALTQFRALNAQAAQLNDDFLKANEDKAARQADIDKANADLAAANKAKADAQTTEDQFRDQVDRLSQAAFHGARFDKLSALLTGTSAEDFLARSTALDVLSTDNNKALKEMAGAVDTAVKAERDATDAGRRATEARDAAQQLAQDIAAKRKDLDAQIQQLKSQLGKLSPADLALLKGTEDTTIYMPGSGAAGKAVTMALGRRGDTYSLGGSRPPVFDCSGLTMWAYAQAGVKIPRTSREQFTIGKPVSKADLQPGDLLFYGRSASSIHHVAMYIGNNMIVHASDYGIPVLSAPIEKGGKDFFGAKRIVG</sequence>
<keyword evidence="5" id="KW-0175">Coiled coil</keyword>
<evidence type="ECO:0000256" key="3">
    <source>
        <dbReference type="ARBA" id="ARBA00022801"/>
    </source>
</evidence>
<evidence type="ECO:0000256" key="2">
    <source>
        <dbReference type="ARBA" id="ARBA00022670"/>
    </source>
</evidence>
<dbReference type="Proteomes" id="UP000295680">
    <property type="component" value="Unassembled WGS sequence"/>
</dbReference>
<reference evidence="7 8" key="1">
    <citation type="submission" date="2019-03" db="EMBL/GenBank/DDBJ databases">
        <title>Genomic Encyclopedia of Type Strains, Phase IV (KMG-IV): sequencing the most valuable type-strain genomes for metagenomic binning, comparative biology and taxonomic classification.</title>
        <authorList>
            <person name="Goeker M."/>
        </authorList>
    </citation>
    <scope>NUCLEOTIDE SEQUENCE [LARGE SCALE GENOMIC DNA]</scope>
    <source>
        <strain evidence="7 8">DSM 45934</strain>
    </source>
</reference>
<dbReference type="Gene3D" id="6.10.250.3150">
    <property type="match status" value="1"/>
</dbReference>
<dbReference type="OrthoDB" id="5177647at2"/>
<evidence type="ECO:0000313" key="8">
    <source>
        <dbReference type="Proteomes" id="UP000295680"/>
    </source>
</evidence>
<comment type="similarity">
    <text evidence="1">Belongs to the peptidase C40 family.</text>
</comment>
<gene>
    <name evidence="7" type="ORF">EV192_102519</name>
</gene>
<evidence type="ECO:0000256" key="1">
    <source>
        <dbReference type="ARBA" id="ARBA00007074"/>
    </source>
</evidence>
<dbReference type="InterPro" id="IPR038765">
    <property type="entry name" value="Papain-like_cys_pep_sf"/>
</dbReference>
<name>A0A4R2JQ84_9PSEU</name>
<dbReference type="PANTHER" id="PTHR47053">
    <property type="entry name" value="MUREIN DD-ENDOPEPTIDASE MEPH-RELATED"/>
    <property type="match status" value="1"/>
</dbReference>
<protein>
    <submittedName>
        <fullName evidence="7">Cell wall-associated NlpC family hydrolase</fullName>
    </submittedName>
</protein>
<accession>A0A4R2JQ84</accession>
<keyword evidence="4" id="KW-0788">Thiol protease</keyword>
<dbReference type="SUPFAM" id="SSF54001">
    <property type="entry name" value="Cysteine proteinases"/>
    <property type="match status" value="1"/>
</dbReference>
<keyword evidence="3 7" id="KW-0378">Hydrolase</keyword>
<feature type="domain" description="NlpC/P60" evidence="6">
    <location>
        <begin position="230"/>
        <end position="351"/>
    </location>
</feature>